<dbReference type="GO" id="GO:0009279">
    <property type="term" value="C:cell outer membrane"/>
    <property type="evidence" value="ECO:0007669"/>
    <property type="project" value="UniProtKB-SubCell"/>
</dbReference>
<dbReference type="InterPro" id="IPR051906">
    <property type="entry name" value="TolC-like"/>
</dbReference>
<dbReference type="GO" id="GO:0015288">
    <property type="term" value="F:porin activity"/>
    <property type="evidence" value="ECO:0007669"/>
    <property type="project" value="TreeGrafter"/>
</dbReference>
<organism evidence="7">
    <name type="scientific">hydrothermal vent metagenome</name>
    <dbReference type="NCBI Taxonomy" id="652676"/>
    <lineage>
        <taxon>unclassified sequences</taxon>
        <taxon>metagenomes</taxon>
        <taxon>ecological metagenomes</taxon>
    </lineage>
</organism>
<gene>
    <name evidence="7" type="ORF">MNBD_NITROSPINAE04-1507</name>
</gene>
<dbReference type="AlphaFoldDB" id="A0A3B1C397"/>
<evidence type="ECO:0000256" key="5">
    <source>
        <dbReference type="ARBA" id="ARBA00023136"/>
    </source>
</evidence>
<keyword evidence="2" id="KW-0813">Transport</keyword>
<evidence type="ECO:0000256" key="4">
    <source>
        <dbReference type="ARBA" id="ARBA00022692"/>
    </source>
</evidence>
<name>A0A3B1C397_9ZZZZ</name>
<dbReference type="GO" id="GO:0015562">
    <property type="term" value="F:efflux transmembrane transporter activity"/>
    <property type="evidence" value="ECO:0007669"/>
    <property type="project" value="InterPro"/>
</dbReference>
<evidence type="ECO:0000256" key="3">
    <source>
        <dbReference type="ARBA" id="ARBA00022452"/>
    </source>
</evidence>
<keyword evidence="4" id="KW-0812">Transmembrane</keyword>
<protein>
    <recommendedName>
        <fullName evidence="8">TolC family protein</fullName>
    </recommendedName>
</protein>
<dbReference type="EMBL" id="UOGA01000195">
    <property type="protein sequence ID" value="VAX21201.1"/>
    <property type="molecule type" value="Genomic_DNA"/>
</dbReference>
<evidence type="ECO:0000256" key="2">
    <source>
        <dbReference type="ARBA" id="ARBA00022448"/>
    </source>
</evidence>
<sequence length="354" mass="40068">QNNESISFQKLRAKLDDTVTEISETYWEYVFLTENLKVSQEFLERARDLERRVRVQVEVGSLAPIEIIQAQSSVASREELVIEAENNVDAMGDRLLRLMNPSDDSPIWLSRIKPEDDPEMAYRAFDLRESTAKALEKRPEISIAKKELENQNIELVYYKNQRWPSLDLVGSFRLNGVRGPARPIASFSTGEILVSSLDGGLYNSLSDAYSGEYYDYKVGLRLTYPLGNRSAKGALAKASLYAKTSLIKLKSLERDVTLEVRNEARNVEKSIKQIEASSVARLLAEKKLEAEIRKFEVGSSTSFNVLEFQKDLAAERSHELRAKVEYRKAVARLHKATGDTLDASGISFESFKNK</sequence>
<evidence type="ECO:0000313" key="7">
    <source>
        <dbReference type="EMBL" id="VAX21201.1"/>
    </source>
</evidence>
<dbReference type="Gene3D" id="1.20.1600.10">
    <property type="entry name" value="Outer membrane efflux proteins (OEP)"/>
    <property type="match status" value="1"/>
</dbReference>
<accession>A0A3B1C397</accession>
<keyword evidence="6" id="KW-0998">Cell outer membrane</keyword>
<evidence type="ECO:0000256" key="6">
    <source>
        <dbReference type="ARBA" id="ARBA00023237"/>
    </source>
</evidence>
<evidence type="ECO:0000256" key="1">
    <source>
        <dbReference type="ARBA" id="ARBA00004442"/>
    </source>
</evidence>
<proteinExistence type="predicted"/>
<reference evidence="7" key="1">
    <citation type="submission" date="2018-06" db="EMBL/GenBank/DDBJ databases">
        <authorList>
            <person name="Zhirakovskaya E."/>
        </authorList>
    </citation>
    <scope>NUCLEOTIDE SEQUENCE</scope>
</reference>
<dbReference type="InterPro" id="IPR003423">
    <property type="entry name" value="OMP_efflux"/>
</dbReference>
<dbReference type="GO" id="GO:1990281">
    <property type="term" value="C:efflux pump complex"/>
    <property type="evidence" value="ECO:0007669"/>
    <property type="project" value="TreeGrafter"/>
</dbReference>
<keyword evidence="5" id="KW-0472">Membrane</keyword>
<keyword evidence="3" id="KW-1134">Transmembrane beta strand</keyword>
<dbReference type="Pfam" id="PF02321">
    <property type="entry name" value="OEP"/>
    <property type="match status" value="1"/>
</dbReference>
<dbReference type="SUPFAM" id="SSF56954">
    <property type="entry name" value="Outer membrane efflux proteins (OEP)"/>
    <property type="match status" value="1"/>
</dbReference>
<dbReference type="PANTHER" id="PTHR30026:SF23">
    <property type="entry name" value="TO APRF-PUTATIVE OUTER MEMBRANE EFFLUX PROTEIN OR SECRETED ALKALINE PHOSPHATASE-RELATED"/>
    <property type="match status" value="1"/>
</dbReference>
<evidence type="ECO:0008006" key="8">
    <source>
        <dbReference type="Google" id="ProtNLM"/>
    </source>
</evidence>
<comment type="subcellular location">
    <subcellularLocation>
        <location evidence="1">Cell outer membrane</location>
    </subcellularLocation>
</comment>
<dbReference type="PANTHER" id="PTHR30026">
    <property type="entry name" value="OUTER MEMBRANE PROTEIN TOLC"/>
    <property type="match status" value="1"/>
</dbReference>
<feature type="non-terminal residue" evidence="7">
    <location>
        <position position="1"/>
    </location>
</feature>